<dbReference type="PANTHER" id="PTHR10948">
    <property type="entry name" value="TRANSPOSASE"/>
    <property type="match status" value="1"/>
</dbReference>
<dbReference type="Pfam" id="PF13936">
    <property type="entry name" value="HTH_38"/>
    <property type="match status" value="1"/>
</dbReference>
<dbReference type="GO" id="GO:0004803">
    <property type="term" value="F:transposase activity"/>
    <property type="evidence" value="ECO:0007669"/>
    <property type="project" value="InterPro"/>
</dbReference>
<dbReference type="InterPro" id="IPR001598">
    <property type="entry name" value="Transposase_IS30_CS"/>
</dbReference>
<evidence type="ECO:0000256" key="4">
    <source>
        <dbReference type="ARBA" id="ARBA00023125"/>
    </source>
</evidence>
<dbReference type="InterPro" id="IPR012337">
    <property type="entry name" value="RNaseH-like_sf"/>
</dbReference>
<dbReference type="Gene3D" id="3.30.420.10">
    <property type="entry name" value="Ribonuclease H-like superfamily/Ribonuclease H"/>
    <property type="match status" value="1"/>
</dbReference>
<evidence type="ECO:0000256" key="2">
    <source>
        <dbReference type="ARBA" id="ARBA00006363"/>
    </source>
</evidence>
<evidence type="ECO:0000313" key="8">
    <source>
        <dbReference type="EMBL" id="VAW95297.1"/>
    </source>
</evidence>
<feature type="compositionally biased region" description="Basic residues" evidence="6">
    <location>
        <begin position="50"/>
        <end position="67"/>
    </location>
</feature>
<dbReference type="GO" id="GO:0006313">
    <property type="term" value="P:DNA transposition"/>
    <property type="evidence" value="ECO:0007669"/>
    <property type="project" value="InterPro"/>
</dbReference>
<keyword evidence="5" id="KW-0233">DNA recombination</keyword>
<dbReference type="SUPFAM" id="SSF46689">
    <property type="entry name" value="Homeodomain-like"/>
    <property type="match status" value="1"/>
</dbReference>
<evidence type="ECO:0000256" key="3">
    <source>
        <dbReference type="ARBA" id="ARBA00022578"/>
    </source>
</evidence>
<dbReference type="InterPro" id="IPR001584">
    <property type="entry name" value="Integrase_cat-core"/>
</dbReference>
<sequence>MSYKHLSLEERHYIEISVKNERALSEISQALGRSQSTISREIGRNSGQRGYRHHQAGRMANGRHKTKPKAIKMTTEIIDIIEGYIRHDWSPEQIAGRLDKEGVIKLHHETIYQHILSDKWSGGNLYTHLRHQNKTYRKRYGSSHPRNRSGIPNRTDIDDRPEIVNTRERVGDWEADTMIGKGHKGVFVTLDERKSKLRLALPVSSKKARDVTDAMLSLFGPVKQFVNTITFDNGKEFAYHEEVAKTIQCETYFAKPYHSWERGQNENANGLLRQYFPKAMTLIDVTKKEVLEAVHKLNSRPRKCLGFKTPYEAFEELTSINEKTLTGYAPMSCSPEGEAATIDMKEKGEPHASKA</sequence>
<feature type="domain" description="Integrase catalytic" evidence="7">
    <location>
        <begin position="157"/>
        <end position="318"/>
    </location>
</feature>
<dbReference type="EMBL" id="UOFV01000053">
    <property type="protein sequence ID" value="VAW95297.1"/>
    <property type="molecule type" value="Genomic_DNA"/>
</dbReference>
<proteinExistence type="inferred from homology"/>
<keyword evidence="4" id="KW-0238">DNA-binding</keyword>
<dbReference type="SUPFAM" id="SSF53098">
    <property type="entry name" value="Ribonuclease H-like"/>
    <property type="match status" value="1"/>
</dbReference>
<dbReference type="PROSITE" id="PS50994">
    <property type="entry name" value="INTEGRASE"/>
    <property type="match status" value="1"/>
</dbReference>
<evidence type="ECO:0000256" key="1">
    <source>
        <dbReference type="ARBA" id="ARBA00002190"/>
    </source>
</evidence>
<comment type="function">
    <text evidence="1">Required for the transposition of the insertion element.</text>
</comment>
<dbReference type="PROSITE" id="PS01043">
    <property type="entry name" value="TRANSPOSASE_IS30"/>
    <property type="match status" value="1"/>
</dbReference>
<accession>A0A3B1A6R7</accession>
<protein>
    <submittedName>
        <fullName evidence="8">Mobile element protein</fullName>
    </submittedName>
</protein>
<dbReference type="InterPro" id="IPR051917">
    <property type="entry name" value="Transposase-Integrase"/>
</dbReference>
<feature type="region of interest" description="Disordered" evidence="6">
    <location>
        <begin position="139"/>
        <end position="158"/>
    </location>
</feature>
<dbReference type="InterPro" id="IPR009057">
    <property type="entry name" value="Homeodomain-like_sf"/>
</dbReference>
<dbReference type="GO" id="GO:0003677">
    <property type="term" value="F:DNA binding"/>
    <property type="evidence" value="ECO:0007669"/>
    <property type="project" value="UniProtKB-KW"/>
</dbReference>
<organism evidence="8">
    <name type="scientific">hydrothermal vent metagenome</name>
    <dbReference type="NCBI Taxonomy" id="652676"/>
    <lineage>
        <taxon>unclassified sequences</taxon>
        <taxon>metagenomes</taxon>
        <taxon>ecological metagenomes</taxon>
    </lineage>
</organism>
<reference evidence="8" key="1">
    <citation type="submission" date="2018-06" db="EMBL/GenBank/DDBJ databases">
        <authorList>
            <person name="Zhirakovskaya E."/>
        </authorList>
    </citation>
    <scope>NUCLEOTIDE SEQUENCE</scope>
</reference>
<name>A0A3B1A6R7_9ZZZZ</name>
<feature type="region of interest" description="Disordered" evidence="6">
    <location>
        <begin position="44"/>
        <end position="67"/>
    </location>
</feature>
<evidence type="ECO:0000256" key="5">
    <source>
        <dbReference type="ARBA" id="ARBA00023172"/>
    </source>
</evidence>
<gene>
    <name evidence="8" type="ORF">MNBD_GAMMA19-993</name>
</gene>
<evidence type="ECO:0000256" key="6">
    <source>
        <dbReference type="SAM" id="MobiDB-lite"/>
    </source>
</evidence>
<dbReference type="InterPro" id="IPR053392">
    <property type="entry name" value="Transposase_IS30-like"/>
</dbReference>
<dbReference type="GO" id="GO:0005829">
    <property type="term" value="C:cytosol"/>
    <property type="evidence" value="ECO:0007669"/>
    <property type="project" value="TreeGrafter"/>
</dbReference>
<dbReference type="GO" id="GO:0015074">
    <property type="term" value="P:DNA integration"/>
    <property type="evidence" value="ECO:0007669"/>
    <property type="project" value="InterPro"/>
</dbReference>
<evidence type="ECO:0000259" key="7">
    <source>
        <dbReference type="PROSITE" id="PS50994"/>
    </source>
</evidence>
<dbReference type="InterPro" id="IPR036397">
    <property type="entry name" value="RNaseH_sf"/>
</dbReference>
<dbReference type="InterPro" id="IPR025246">
    <property type="entry name" value="IS30-like_HTH"/>
</dbReference>
<dbReference type="AlphaFoldDB" id="A0A3B1A6R7"/>
<dbReference type="PANTHER" id="PTHR10948:SF23">
    <property type="entry name" value="TRANSPOSASE INSI FOR INSERTION SEQUENCE ELEMENT IS30A-RELATED"/>
    <property type="match status" value="1"/>
</dbReference>
<dbReference type="NCBIfam" id="NF033563">
    <property type="entry name" value="transpos_IS30"/>
    <property type="match status" value="1"/>
</dbReference>
<comment type="similarity">
    <text evidence="2">Belongs to the transposase IS30 family.</text>
</comment>
<keyword evidence="3" id="KW-0815">Transposition</keyword>
<feature type="non-terminal residue" evidence="8">
    <location>
        <position position="355"/>
    </location>
</feature>